<organism evidence="1 2">
    <name type="scientific">Gossypium gossypioides</name>
    <name type="common">Mexican cotton</name>
    <name type="synonym">Selera gossypioides</name>
    <dbReference type="NCBI Taxonomy" id="34282"/>
    <lineage>
        <taxon>Eukaryota</taxon>
        <taxon>Viridiplantae</taxon>
        <taxon>Streptophyta</taxon>
        <taxon>Embryophyta</taxon>
        <taxon>Tracheophyta</taxon>
        <taxon>Spermatophyta</taxon>
        <taxon>Magnoliopsida</taxon>
        <taxon>eudicotyledons</taxon>
        <taxon>Gunneridae</taxon>
        <taxon>Pentapetalae</taxon>
        <taxon>rosids</taxon>
        <taxon>malvids</taxon>
        <taxon>Malvales</taxon>
        <taxon>Malvaceae</taxon>
        <taxon>Malvoideae</taxon>
        <taxon>Gossypium</taxon>
    </lineage>
</organism>
<accession>A0A7J9CWT6</accession>
<name>A0A7J9CWT6_GOSGO</name>
<feature type="non-terminal residue" evidence="1">
    <location>
        <position position="1"/>
    </location>
</feature>
<evidence type="ECO:0000313" key="1">
    <source>
        <dbReference type="EMBL" id="MBA0752989.1"/>
    </source>
</evidence>
<proteinExistence type="predicted"/>
<comment type="caution">
    <text evidence="1">The sequence shown here is derived from an EMBL/GenBank/DDBJ whole genome shotgun (WGS) entry which is preliminary data.</text>
</comment>
<dbReference type="Proteomes" id="UP000593579">
    <property type="component" value="Unassembled WGS sequence"/>
</dbReference>
<protein>
    <submittedName>
        <fullName evidence="1">Uncharacterized protein</fullName>
    </submittedName>
</protein>
<dbReference type="AlphaFoldDB" id="A0A7J9CWT6"/>
<keyword evidence="2" id="KW-1185">Reference proteome</keyword>
<sequence length="131" mass="14567">ISPNLLAFCYFFKQSSLFSQSGYLGRSLSTARRTILGTAPTSPIDIPNFKACNPACASAANGVAMLIIQSPQQKSRHCSFDPRLKTQDIRERYDYNPPPPGCTMDIEHQQLFVLSLDLQKLECNSKKSPIL</sequence>
<gene>
    <name evidence="1" type="ORF">Gogos_020826</name>
</gene>
<evidence type="ECO:0000313" key="2">
    <source>
        <dbReference type="Proteomes" id="UP000593579"/>
    </source>
</evidence>
<dbReference type="EMBL" id="JABEZY010046423">
    <property type="protein sequence ID" value="MBA0752989.1"/>
    <property type="molecule type" value="Genomic_DNA"/>
</dbReference>
<reference evidence="1 2" key="1">
    <citation type="journal article" date="2019" name="Genome Biol. Evol.">
        <title>Insights into the evolution of the New World diploid cottons (Gossypium, subgenus Houzingenia) based on genome sequencing.</title>
        <authorList>
            <person name="Grover C.E."/>
            <person name="Arick M.A. 2nd"/>
            <person name="Thrash A."/>
            <person name="Conover J.L."/>
            <person name="Sanders W.S."/>
            <person name="Peterson D.G."/>
            <person name="Frelichowski J.E."/>
            <person name="Scheffler J.A."/>
            <person name="Scheffler B.E."/>
            <person name="Wendel J.F."/>
        </authorList>
    </citation>
    <scope>NUCLEOTIDE SEQUENCE [LARGE SCALE GENOMIC DNA]</scope>
    <source>
        <strain evidence="1">5</strain>
        <tissue evidence="1">Leaf</tissue>
    </source>
</reference>